<dbReference type="InterPro" id="IPR011146">
    <property type="entry name" value="HIT-like"/>
</dbReference>
<evidence type="ECO:0000256" key="3">
    <source>
        <dbReference type="PROSITE-ProRule" id="PRU00464"/>
    </source>
</evidence>
<dbReference type="SUPFAM" id="SSF54197">
    <property type="entry name" value="HIT-like"/>
    <property type="match status" value="1"/>
</dbReference>
<evidence type="ECO:0000313" key="5">
    <source>
        <dbReference type="EMBL" id="MDQ0216133.1"/>
    </source>
</evidence>
<dbReference type="AlphaFoldDB" id="A0AAJ1WK27"/>
<dbReference type="InterPro" id="IPR019808">
    <property type="entry name" value="Histidine_triad_CS"/>
</dbReference>
<reference evidence="5" key="1">
    <citation type="submission" date="2023-07" db="EMBL/GenBank/DDBJ databases">
        <title>Genomic Encyclopedia of Type Strains, Phase IV (KMG-IV): sequencing the most valuable type-strain genomes for metagenomic binning, comparative biology and taxonomic classification.</title>
        <authorList>
            <person name="Goeker M."/>
        </authorList>
    </citation>
    <scope>NUCLEOTIDE SEQUENCE</scope>
    <source>
        <strain evidence="5">DSM 23947</strain>
    </source>
</reference>
<sequence length="124" mass="14327">MQSCHFCNQEQLIILLENQWALAFFDRFPVSRGHLLIIPKRHVSDFFDTTLEERMAMNDLMEKGKKLLDQKYEPHGYNIGINCGGAAGQTIFHVHLHLIPRYDGDMLDPSGGVRGVIPWKQKYK</sequence>
<name>A0AAJ1WK27_9BACI</name>
<dbReference type="EMBL" id="JAUSUC010000036">
    <property type="protein sequence ID" value="MDQ0216133.1"/>
    <property type="molecule type" value="Genomic_DNA"/>
</dbReference>
<dbReference type="PROSITE" id="PS00892">
    <property type="entry name" value="HIT_1"/>
    <property type="match status" value="1"/>
</dbReference>
<keyword evidence="5" id="KW-0378">Hydrolase</keyword>
<gene>
    <name evidence="5" type="ORF">J2S13_002555</name>
</gene>
<dbReference type="RefSeq" id="WP_307258129.1">
    <property type="nucleotide sequence ID" value="NZ_JAUSUC010000036.1"/>
</dbReference>
<dbReference type="Gene3D" id="3.30.428.10">
    <property type="entry name" value="HIT-like"/>
    <property type="match status" value="1"/>
</dbReference>
<dbReference type="PROSITE" id="PS51084">
    <property type="entry name" value="HIT_2"/>
    <property type="match status" value="1"/>
</dbReference>
<dbReference type="InterPro" id="IPR036265">
    <property type="entry name" value="HIT-like_sf"/>
</dbReference>
<feature type="active site" description="Tele-AMP-histidine intermediate" evidence="1">
    <location>
        <position position="95"/>
    </location>
</feature>
<evidence type="ECO:0000256" key="1">
    <source>
        <dbReference type="PIRSR" id="PIRSR601310-1"/>
    </source>
</evidence>
<protein>
    <submittedName>
        <fullName evidence="5">Diadenosine tetraphosphate (Ap4A) HIT family hydrolase</fullName>
    </submittedName>
</protein>
<dbReference type="InterPro" id="IPR052908">
    <property type="entry name" value="AP-4-A_phosphorylase"/>
</dbReference>
<keyword evidence="6" id="KW-1185">Reference proteome</keyword>
<accession>A0AAJ1WK27</accession>
<dbReference type="GO" id="GO:0016787">
    <property type="term" value="F:hydrolase activity"/>
    <property type="evidence" value="ECO:0007669"/>
    <property type="project" value="UniProtKB-KW"/>
</dbReference>
<dbReference type="Proteomes" id="UP001237207">
    <property type="component" value="Unassembled WGS sequence"/>
</dbReference>
<evidence type="ECO:0000256" key="2">
    <source>
        <dbReference type="PIRSR" id="PIRSR601310-3"/>
    </source>
</evidence>
<dbReference type="PANTHER" id="PTHR42997">
    <property type="entry name" value="HIT FAMILY HYDROLASE"/>
    <property type="match status" value="1"/>
</dbReference>
<dbReference type="PANTHER" id="PTHR42997:SF1">
    <property type="entry name" value="AP-4-A PHOSPHORYLASE"/>
    <property type="match status" value="1"/>
</dbReference>
<comment type="caution">
    <text evidence="5">The sequence shown here is derived from an EMBL/GenBank/DDBJ whole genome shotgun (WGS) entry which is preliminary data.</text>
</comment>
<organism evidence="5 6">
    <name type="scientific">Oikeobacillus pervagus</name>
    <dbReference type="NCBI Taxonomy" id="1325931"/>
    <lineage>
        <taxon>Bacteria</taxon>
        <taxon>Bacillati</taxon>
        <taxon>Bacillota</taxon>
        <taxon>Bacilli</taxon>
        <taxon>Bacillales</taxon>
        <taxon>Bacillaceae</taxon>
        <taxon>Oikeobacillus</taxon>
    </lineage>
</organism>
<proteinExistence type="predicted"/>
<feature type="short sequence motif" description="Histidine triad motif" evidence="2 3">
    <location>
        <begin position="93"/>
        <end position="97"/>
    </location>
</feature>
<evidence type="ECO:0000313" key="6">
    <source>
        <dbReference type="Proteomes" id="UP001237207"/>
    </source>
</evidence>
<dbReference type="InterPro" id="IPR001310">
    <property type="entry name" value="Histidine_triad_HIT"/>
</dbReference>
<feature type="domain" description="HIT" evidence="4">
    <location>
        <begin position="2"/>
        <end position="108"/>
    </location>
</feature>
<dbReference type="Pfam" id="PF01230">
    <property type="entry name" value="HIT"/>
    <property type="match status" value="1"/>
</dbReference>
<dbReference type="PRINTS" id="PR00332">
    <property type="entry name" value="HISTRIAD"/>
</dbReference>
<evidence type="ECO:0000259" key="4">
    <source>
        <dbReference type="PROSITE" id="PS51084"/>
    </source>
</evidence>